<name>A0A8H6VYT0_9AGAR</name>
<dbReference type="Gene3D" id="3.80.10.10">
    <property type="entry name" value="Ribonuclease Inhibitor"/>
    <property type="match status" value="1"/>
</dbReference>
<organism evidence="1 2">
    <name type="scientific">Mycena indigotica</name>
    <dbReference type="NCBI Taxonomy" id="2126181"/>
    <lineage>
        <taxon>Eukaryota</taxon>
        <taxon>Fungi</taxon>
        <taxon>Dikarya</taxon>
        <taxon>Basidiomycota</taxon>
        <taxon>Agaricomycotina</taxon>
        <taxon>Agaricomycetes</taxon>
        <taxon>Agaricomycetidae</taxon>
        <taxon>Agaricales</taxon>
        <taxon>Marasmiineae</taxon>
        <taxon>Mycenaceae</taxon>
        <taxon>Mycena</taxon>
    </lineage>
</organism>
<gene>
    <name evidence="1" type="ORF">MIND_00911600</name>
</gene>
<dbReference type="SUPFAM" id="SSF52047">
    <property type="entry name" value="RNI-like"/>
    <property type="match status" value="1"/>
</dbReference>
<evidence type="ECO:0000313" key="1">
    <source>
        <dbReference type="EMBL" id="KAF7296806.1"/>
    </source>
</evidence>
<dbReference type="OrthoDB" id="2863717at2759"/>
<dbReference type="AlphaFoldDB" id="A0A8H6VYT0"/>
<reference evidence="1" key="1">
    <citation type="submission" date="2020-05" db="EMBL/GenBank/DDBJ databases">
        <title>Mycena genomes resolve the evolution of fungal bioluminescence.</title>
        <authorList>
            <person name="Tsai I.J."/>
        </authorList>
    </citation>
    <scope>NUCLEOTIDE SEQUENCE</scope>
    <source>
        <strain evidence="1">171206Taipei</strain>
    </source>
</reference>
<comment type="caution">
    <text evidence="1">The sequence shown here is derived from an EMBL/GenBank/DDBJ whole genome shotgun (WGS) entry which is preliminary data.</text>
</comment>
<dbReference type="GeneID" id="59348269"/>
<keyword evidence="2" id="KW-1185">Reference proteome</keyword>
<protein>
    <submittedName>
        <fullName evidence="1">L-aminoadipate-semialdehyde dehydrogenase</fullName>
    </submittedName>
</protein>
<dbReference type="InterPro" id="IPR032675">
    <property type="entry name" value="LRR_dom_sf"/>
</dbReference>
<dbReference type="RefSeq" id="XP_037217165.1">
    <property type="nucleotide sequence ID" value="XM_037365753.1"/>
</dbReference>
<dbReference type="EMBL" id="JACAZF010000008">
    <property type="protein sequence ID" value="KAF7296806.1"/>
    <property type="molecule type" value="Genomic_DNA"/>
</dbReference>
<accession>A0A8H6VYT0</accession>
<evidence type="ECO:0000313" key="2">
    <source>
        <dbReference type="Proteomes" id="UP000636479"/>
    </source>
</evidence>
<dbReference type="Proteomes" id="UP000636479">
    <property type="component" value="Unassembled WGS sequence"/>
</dbReference>
<proteinExistence type="predicted"/>
<sequence length="512" mass="56122">MPTSLSTPPELWLEVFKALPTAALASVTETSRAFAALARPLLFAHFEFVPYGCSMGRRDGGWDIIYHLLGGEELQRAASILDTWTSNSIAPLVRSCTIRASRSRDSLVAEDNEEAAMRLSGLHTFFSRLSRFTKLKHVLLDDVTLPTDALSNIYHLLPSLEVLYIVCRFSRQPVAFENTRALAKLRKLVLKIESQHTVTTSATLAAYRPFFGSAMLKELDLSCNLRAWSEDPHDIPTFPTVTHVRIYPNLTVQPVFASLLPKFPVLQDLTIVGISSAHPAIPDIVSGCRSLVSTVAHLSTGSSALVELFLYGDKSALRTLHFPAGDNISTLCKLIQTAHPLLVCLSLDVPTAKASLLAPMWACLPALRSLKINFQRVFRGEDAPDASEESKLAPSYLQSLCAPHSLAPTLQTLVLKWHFLFCSPAWPQQLAHTDFDLPAVAAAVAAATPTLTAIGVDAASFALRWQCRAAATGLLRGEPWVDEAAFAAENIASYERIQRAVEQMWVDEGLRL</sequence>